<protein>
    <submittedName>
        <fullName evidence="1">Uncharacterized protein</fullName>
    </submittedName>
</protein>
<name>A0A426SJH9_9MICO</name>
<dbReference type="Proteomes" id="UP000274327">
    <property type="component" value="Unassembled WGS sequence"/>
</dbReference>
<dbReference type="EMBL" id="QOCI01000008">
    <property type="protein sequence ID" value="RRR18343.1"/>
    <property type="molecule type" value="Genomic_DNA"/>
</dbReference>
<gene>
    <name evidence="1" type="ORF">DS079_11325</name>
</gene>
<reference evidence="1 2" key="1">
    <citation type="submission" date="2018-07" db="EMBL/GenBank/DDBJ databases">
        <title>Brachybacteriurn paraconglorneratum KCTC 9916.</title>
        <authorList>
            <person name="Li Y."/>
        </authorList>
    </citation>
    <scope>NUCLEOTIDE SEQUENCE [LARGE SCALE GENOMIC DNA]</scope>
    <source>
        <strain evidence="1 2">KCTC 9916</strain>
    </source>
</reference>
<keyword evidence="2" id="KW-1185">Reference proteome</keyword>
<accession>A0A426SJH9</accession>
<organism evidence="1 2">
    <name type="scientific">Brachybacterium paraconglomeratum</name>
    <dbReference type="NCBI Taxonomy" id="173362"/>
    <lineage>
        <taxon>Bacteria</taxon>
        <taxon>Bacillati</taxon>
        <taxon>Actinomycetota</taxon>
        <taxon>Actinomycetes</taxon>
        <taxon>Micrococcales</taxon>
        <taxon>Dermabacteraceae</taxon>
        <taxon>Brachybacterium</taxon>
    </lineage>
</organism>
<evidence type="ECO:0000313" key="1">
    <source>
        <dbReference type="EMBL" id="RRR18343.1"/>
    </source>
</evidence>
<proteinExistence type="predicted"/>
<dbReference type="AlphaFoldDB" id="A0A426SJH9"/>
<evidence type="ECO:0000313" key="2">
    <source>
        <dbReference type="Proteomes" id="UP000274327"/>
    </source>
</evidence>
<comment type="caution">
    <text evidence="1">The sequence shown here is derived from an EMBL/GenBank/DDBJ whole genome shotgun (WGS) entry which is preliminary data.</text>
</comment>
<sequence length="63" mass="6918">MADRQRKGSSGRRPLGFDAVAYKGRNVAERSFALAKQWRGVATRYVKLALTHRSAIVLAACIA</sequence>